<evidence type="ECO:0000313" key="3">
    <source>
        <dbReference type="Proteomes" id="UP000807025"/>
    </source>
</evidence>
<keyword evidence="1" id="KW-0812">Transmembrane</keyword>
<reference evidence="2" key="1">
    <citation type="submission" date="2020-11" db="EMBL/GenBank/DDBJ databases">
        <authorList>
            <consortium name="DOE Joint Genome Institute"/>
            <person name="Ahrendt S."/>
            <person name="Riley R."/>
            <person name="Andreopoulos W."/>
            <person name="Labutti K."/>
            <person name="Pangilinan J."/>
            <person name="Ruiz-Duenas F.J."/>
            <person name="Barrasa J.M."/>
            <person name="Sanchez-Garcia M."/>
            <person name="Camarero S."/>
            <person name="Miyauchi S."/>
            <person name="Serrano A."/>
            <person name="Linde D."/>
            <person name="Babiker R."/>
            <person name="Drula E."/>
            <person name="Ayuso-Fernandez I."/>
            <person name="Pacheco R."/>
            <person name="Padilla G."/>
            <person name="Ferreira P."/>
            <person name="Barriuso J."/>
            <person name="Kellner H."/>
            <person name="Castanera R."/>
            <person name="Alfaro M."/>
            <person name="Ramirez L."/>
            <person name="Pisabarro A.G."/>
            <person name="Kuo A."/>
            <person name="Tritt A."/>
            <person name="Lipzen A."/>
            <person name="He G."/>
            <person name="Yan M."/>
            <person name="Ng V."/>
            <person name="Cullen D."/>
            <person name="Martin F."/>
            <person name="Rosso M.-N."/>
            <person name="Henrissat B."/>
            <person name="Hibbett D."/>
            <person name="Martinez A.T."/>
            <person name="Grigoriev I.V."/>
        </authorList>
    </citation>
    <scope>NUCLEOTIDE SEQUENCE</scope>
    <source>
        <strain evidence="2">ATCC 90797</strain>
    </source>
</reference>
<keyword evidence="3" id="KW-1185">Reference proteome</keyword>
<dbReference type="AlphaFoldDB" id="A0A9P5ZS47"/>
<feature type="transmembrane region" description="Helical" evidence="1">
    <location>
        <begin position="174"/>
        <end position="193"/>
    </location>
</feature>
<dbReference type="OrthoDB" id="3265172at2759"/>
<keyword evidence="1" id="KW-1133">Transmembrane helix</keyword>
<name>A0A9P5ZS47_PLEER</name>
<proteinExistence type="predicted"/>
<gene>
    <name evidence="2" type="ORF">BDN71DRAFT_1451163</name>
</gene>
<sequence>MGRLKKSPLGGTSNTMRTALALMQSSPQNSSIGISVSTRTPIISQGQARSTSRAEAYWASRAFMAESALAAQTSRQGALQYLSYKQEIQSAKNLATLGSENDAKHAMLERVVSLLIGCVILLVSVVIYLAVSTHRRSSKQASWLTLPSHFTIPILSPFTSVVEHETSMLSSRTIAMLVLSSACLLYFMFRLWLHRRPTT</sequence>
<accession>A0A9P5ZS47</accession>
<keyword evidence="1" id="KW-0472">Membrane</keyword>
<evidence type="ECO:0000256" key="1">
    <source>
        <dbReference type="SAM" id="Phobius"/>
    </source>
</evidence>
<protein>
    <submittedName>
        <fullName evidence="2">Uncharacterized protein</fullName>
    </submittedName>
</protein>
<evidence type="ECO:0000313" key="2">
    <source>
        <dbReference type="EMBL" id="KAF9492686.1"/>
    </source>
</evidence>
<comment type="caution">
    <text evidence="2">The sequence shown here is derived from an EMBL/GenBank/DDBJ whole genome shotgun (WGS) entry which is preliminary data.</text>
</comment>
<dbReference type="EMBL" id="MU154597">
    <property type="protein sequence ID" value="KAF9492686.1"/>
    <property type="molecule type" value="Genomic_DNA"/>
</dbReference>
<feature type="transmembrane region" description="Helical" evidence="1">
    <location>
        <begin position="111"/>
        <end position="131"/>
    </location>
</feature>
<organism evidence="2 3">
    <name type="scientific">Pleurotus eryngii</name>
    <name type="common">Boletus of the steppes</name>
    <dbReference type="NCBI Taxonomy" id="5323"/>
    <lineage>
        <taxon>Eukaryota</taxon>
        <taxon>Fungi</taxon>
        <taxon>Dikarya</taxon>
        <taxon>Basidiomycota</taxon>
        <taxon>Agaricomycotina</taxon>
        <taxon>Agaricomycetes</taxon>
        <taxon>Agaricomycetidae</taxon>
        <taxon>Agaricales</taxon>
        <taxon>Pleurotineae</taxon>
        <taxon>Pleurotaceae</taxon>
        <taxon>Pleurotus</taxon>
    </lineage>
</organism>
<dbReference type="Proteomes" id="UP000807025">
    <property type="component" value="Unassembled WGS sequence"/>
</dbReference>